<reference evidence="1" key="1">
    <citation type="journal article" date="2021" name="Nat. Commun.">
        <title>Genetic determinants of endophytism in the Arabidopsis root mycobiome.</title>
        <authorList>
            <person name="Mesny F."/>
            <person name="Miyauchi S."/>
            <person name="Thiergart T."/>
            <person name="Pickel B."/>
            <person name="Atanasova L."/>
            <person name="Karlsson M."/>
            <person name="Huettel B."/>
            <person name="Barry K.W."/>
            <person name="Haridas S."/>
            <person name="Chen C."/>
            <person name="Bauer D."/>
            <person name="Andreopoulos W."/>
            <person name="Pangilinan J."/>
            <person name="LaButti K."/>
            <person name="Riley R."/>
            <person name="Lipzen A."/>
            <person name="Clum A."/>
            <person name="Drula E."/>
            <person name="Henrissat B."/>
            <person name="Kohler A."/>
            <person name="Grigoriev I.V."/>
            <person name="Martin F.M."/>
            <person name="Hacquard S."/>
        </authorList>
    </citation>
    <scope>NUCLEOTIDE SEQUENCE</scope>
    <source>
        <strain evidence="1">MPI-CAGE-CH-0230</strain>
    </source>
</reference>
<sequence>MPQALKQVFTLRIDLLPPLEFGTTFNGDRRFIPITGGVIEDSDGRVVGEILNGGGDWSVVRSDGVIHLHAKYSIKLEDGTLVNITNEGFGRAATAPVSDIFSDDQAAAPRADQGGAWYIKTWPRFEVAPGKHDWLNKTCFVGDLRPPEKPNHVVVDVYELL</sequence>
<dbReference type="GeneID" id="70183337"/>
<dbReference type="AlphaFoldDB" id="A0A9P8YAU0"/>
<organism evidence="1 2">
    <name type="scientific">Microdochium trichocladiopsis</name>
    <dbReference type="NCBI Taxonomy" id="1682393"/>
    <lineage>
        <taxon>Eukaryota</taxon>
        <taxon>Fungi</taxon>
        <taxon>Dikarya</taxon>
        <taxon>Ascomycota</taxon>
        <taxon>Pezizomycotina</taxon>
        <taxon>Sordariomycetes</taxon>
        <taxon>Xylariomycetidae</taxon>
        <taxon>Xylariales</taxon>
        <taxon>Microdochiaceae</taxon>
        <taxon>Microdochium</taxon>
    </lineage>
</organism>
<comment type="caution">
    <text evidence="1">The sequence shown here is derived from an EMBL/GenBank/DDBJ whole genome shotgun (WGS) entry which is preliminary data.</text>
</comment>
<evidence type="ECO:0000313" key="1">
    <source>
        <dbReference type="EMBL" id="KAH7033751.1"/>
    </source>
</evidence>
<dbReference type="EMBL" id="JAGTJQ010000004">
    <property type="protein sequence ID" value="KAH7033751.1"/>
    <property type="molecule type" value="Genomic_DNA"/>
</dbReference>
<name>A0A9P8YAU0_9PEZI</name>
<evidence type="ECO:0000313" key="2">
    <source>
        <dbReference type="Proteomes" id="UP000756346"/>
    </source>
</evidence>
<dbReference type="PANTHER" id="PTHR37315:SF1">
    <property type="entry name" value="UPF0311 PROTEIN BLR7842"/>
    <property type="match status" value="1"/>
</dbReference>
<dbReference type="InterPro" id="IPR020915">
    <property type="entry name" value="UPF0311"/>
</dbReference>
<dbReference type="RefSeq" id="XP_046014583.1">
    <property type="nucleotide sequence ID" value="XM_046153791.1"/>
</dbReference>
<dbReference type="OrthoDB" id="2544694at2759"/>
<keyword evidence="2" id="KW-1185">Reference proteome</keyword>
<accession>A0A9P8YAU0</accession>
<proteinExistence type="inferred from homology"/>
<dbReference type="Gene3D" id="2.40.160.20">
    <property type="match status" value="1"/>
</dbReference>
<dbReference type="PANTHER" id="PTHR37315">
    <property type="entry name" value="UPF0311 PROTEIN BLR7842"/>
    <property type="match status" value="1"/>
</dbReference>
<dbReference type="Proteomes" id="UP000756346">
    <property type="component" value="Unassembled WGS sequence"/>
</dbReference>
<dbReference type="Pfam" id="PF11578">
    <property type="entry name" value="DUF3237"/>
    <property type="match status" value="1"/>
</dbReference>
<dbReference type="HAMAP" id="MF_00775">
    <property type="entry name" value="UPF0311"/>
    <property type="match status" value="1"/>
</dbReference>
<gene>
    <name evidence="1" type="ORF">B0I36DRAFT_321986</name>
</gene>
<protein>
    <submittedName>
        <fullName evidence="1">Uncharacterized protein</fullName>
    </submittedName>
</protein>